<name>A0ABZ0UBL3_9FIRM</name>
<proteinExistence type="predicted"/>
<organism evidence="1 2">
    <name type="scientific">Blautia producta</name>
    <dbReference type="NCBI Taxonomy" id="33035"/>
    <lineage>
        <taxon>Bacteria</taxon>
        <taxon>Bacillati</taxon>
        <taxon>Bacillota</taxon>
        <taxon>Clostridia</taxon>
        <taxon>Lachnospirales</taxon>
        <taxon>Lachnospiraceae</taxon>
        <taxon>Blautia</taxon>
    </lineage>
</organism>
<keyword evidence="2" id="KW-1185">Reference proteome</keyword>
<dbReference type="Proteomes" id="UP001325248">
    <property type="component" value="Chromosome"/>
</dbReference>
<evidence type="ECO:0000313" key="2">
    <source>
        <dbReference type="Proteomes" id="UP001325248"/>
    </source>
</evidence>
<protein>
    <submittedName>
        <fullName evidence="1">Uncharacterized protein</fullName>
    </submittedName>
</protein>
<gene>
    <name evidence="1" type="ORF">BLCOC_29910</name>
</gene>
<dbReference type="EMBL" id="CP136422">
    <property type="protein sequence ID" value="WPX74634.1"/>
    <property type="molecule type" value="Genomic_DNA"/>
</dbReference>
<reference evidence="1" key="1">
    <citation type="submission" date="2023-10" db="EMBL/GenBank/DDBJ databases">
        <title>Genome sequence of Blautia coccoides DSM 935.</title>
        <authorList>
            <person name="Boeer T."/>
            <person name="Bengelsdorf F.R."/>
            <person name="Daniel R."/>
            <person name="Poehlein A."/>
        </authorList>
    </citation>
    <scope>NUCLEOTIDE SEQUENCE [LARGE SCALE GENOMIC DNA]</scope>
    <source>
        <strain evidence="1">DSM 935</strain>
    </source>
</reference>
<sequence>MIDFPSEYLKERCKFDFGNKIERMIDTEASIITFKKDMCQFKWMKKS</sequence>
<evidence type="ECO:0000313" key="1">
    <source>
        <dbReference type="EMBL" id="WPX74634.1"/>
    </source>
</evidence>
<accession>A0ABZ0UBL3</accession>